<sequence length="107" mass="11745">MKKVRITELAGVIRSKNSGPYELTFDIIFKDRRAFELARRSGLFRKELFAELYGVGVKKVIGVVEFAEANAIKATIVRPVVSGAPGETDVYGAQQHAPLLSIEVPVV</sequence>
<dbReference type="Proteomes" id="UP000006556">
    <property type="component" value="Chromosome"/>
</dbReference>
<dbReference type="eggNOG" id="ENOG5032RXZ">
    <property type="taxonomic scope" value="Bacteria"/>
</dbReference>
<evidence type="ECO:0000313" key="3">
    <source>
        <dbReference type="Proteomes" id="UP000006556"/>
    </source>
</evidence>
<feature type="domain" description="DUF4387" evidence="1">
    <location>
        <begin position="6"/>
        <end position="103"/>
    </location>
</feature>
<dbReference type="AlphaFoldDB" id="A5D274"/>
<dbReference type="STRING" id="370438.PTH_1494"/>
<evidence type="ECO:0000259" key="1">
    <source>
        <dbReference type="Pfam" id="PF14330"/>
    </source>
</evidence>
<dbReference type="InterPro" id="IPR025496">
    <property type="entry name" value="DUF4387"/>
</dbReference>
<dbReference type="HOGENOM" id="CLU_153284_0_0_9"/>
<protein>
    <recommendedName>
        <fullName evidence="1">DUF4387 domain-containing protein</fullName>
    </recommendedName>
</protein>
<keyword evidence="3" id="KW-1185">Reference proteome</keyword>
<dbReference type="Pfam" id="PF14330">
    <property type="entry name" value="DUF4387"/>
    <property type="match status" value="1"/>
</dbReference>
<gene>
    <name evidence="2" type="ordered locus">PTH_1494</name>
</gene>
<dbReference type="KEGG" id="pth:PTH_1494"/>
<dbReference type="EMBL" id="AP009389">
    <property type="protein sequence ID" value="BAF59675.1"/>
    <property type="molecule type" value="Genomic_DNA"/>
</dbReference>
<accession>A5D274</accession>
<evidence type="ECO:0000313" key="2">
    <source>
        <dbReference type="EMBL" id="BAF59675.1"/>
    </source>
</evidence>
<proteinExistence type="predicted"/>
<reference evidence="3" key="1">
    <citation type="journal article" date="2008" name="Genome Res.">
        <title>The genome of Pelotomaculum thermopropionicum reveals niche-associated evolution in anaerobic microbiota.</title>
        <authorList>
            <person name="Kosaka T."/>
            <person name="Kato S."/>
            <person name="Shimoyama T."/>
            <person name="Ishii S."/>
            <person name="Abe T."/>
            <person name="Watanabe K."/>
        </authorList>
    </citation>
    <scope>NUCLEOTIDE SEQUENCE [LARGE SCALE GENOMIC DNA]</scope>
    <source>
        <strain evidence="3">DSM 13744 / JCM 10971 / SI</strain>
    </source>
</reference>
<name>A5D274_PELTS</name>
<organism evidence="2 3">
    <name type="scientific">Pelotomaculum thermopropionicum (strain DSM 13744 / JCM 10971 / SI)</name>
    <dbReference type="NCBI Taxonomy" id="370438"/>
    <lineage>
        <taxon>Bacteria</taxon>
        <taxon>Bacillati</taxon>
        <taxon>Bacillota</taxon>
        <taxon>Clostridia</taxon>
        <taxon>Eubacteriales</taxon>
        <taxon>Desulfotomaculaceae</taxon>
        <taxon>Pelotomaculum</taxon>
    </lineage>
</organism>